<evidence type="ECO:0000256" key="5">
    <source>
        <dbReference type="ARBA" id="ARBA00022989"/>
    </source>
</evidence>
<keyword evidence="7" id="KW-1003">Cell membrane</keyword>
<evidence type="ECO:0000256" key="8">
    <source>
        <dbReference type="NCBIfam" id="TIGR00445"/>
    </source>
</evidence>
<evidence type="ECO:0000256" key="6">
    <source>
        <dbReference type="ARBA" id="ARBA00023136"/>
    </source>
</evidence>
<dbReference type="InterPro" id="IPR018480">
    <property type="entry name" value="PNAcMuramoyl-5peptid_Trfase_CS"/>
</dbReference>
<name>A0A0G1X6P0_9BACT</name>
<keyword evidence="7" id="KW-0131">Cell cycle</keyword>
<evidence type="ECO:0000256" key="1">
    <source>
        <dbReference type="ARBA" id="ARBA00004141"/>
    </source>
</evidence>
<evidence type="ECO:0000256" key="2">
    <source>
        <dbReference type="ARBA" id="ARBA00005583"/>
    </source>
</evidence>
<evidence type="ECO:0000256" key="9">
    <source>
        <dbReference type="PIRSR" id="PIRSR600715-1"/>
    </source>
</evidence>
<dbReference type="GO" id="GO:0008963">
    <property type="term" value="F:phospho-N-acetylmuramoyl-pentapeptide-transferase activity"/>
    <property type="evidence" value="ECO:0007669"/>
    <property type="project" value="UniProtKB-UniRule"/>
</dbReference>
<organism evidence="10 11">
    <name type="scientific">Candidatus Yanofskybacteria bacterium GW2011_GWA1_48_10</name>
    <dbReference type="NCBI Taxonomy" id="1619022"/>
    <lineage>
        <taxon>Bacteria</taxon>
        <taxon>Candidatus Yanofskyibacteriota</taxon>
    </lineage>
</organism>
<evidence type="ECO:0000256" key="7">
    <source>
        <dbReference type="HAMAP-Rule" id="MF_00038"/>
    </source>
</evidence>
<reference evidence="10 11" key="1">
    <citation type="journal article" date="2015" name="Nature">
        <title>rRNA introns, odd ribosomes, and small enigmatic genomes across a large radiation of phyla.</title>
        <authorList>
            <person name="Brown C.T."/>
            <person name="Hug L.A."/>
            <person name="Thomas B.C."/>
            <person name="Sharon I."/>
            <person name="Castelle C.J."/>
            <person name="Singh A."/>
            <person name="Wilkins M.J."/>
            <person name="Williams K.H."/>
            <person name="Banfield J.F."/>
        </authorList>
    </citation>
    <scope>NUCLEOTIDE SEQUENCE [LARGE SCALE GENOMIC DNA]</scope>
</reference>
<dbReference type="PANTHER" id="PTHR22926">
    <property type="entry name" value="PHOSPHO-N-ACETYLMURAMOYL-PENTAPEPTIDE-TRANSFERASE"/>
    <property type="match status" value="1"/>
</dbReference>
<keyword evidence="7 9" id="KW-0479">Metal-binding</keyword>
<dbReference type="EC" id="2.7.8.13" evidence="7 8"/>
<feature type="binding site" evidence="9">
    <location>
        <position position="261"/>
    </location>
    <ligand>
        <name>Mg(2+)</name>
        <dbReference type="ChEBI" id="CHEBI:18420"/>
    </ligand>
</feature>
<comment type="similarity">
    <text evidence="2 7">Belongs to the glycosyltransferase 4 family. MraY subfamily.</text>
</comment>
<dbReference type="GO" id="GO:0008360">
    <property type="term" value="P:regulation of cell shape"/>
    <property type="evidence" value="ECO:0007669"/>
    <property type="project" value="UniProtKB-KW"/>
</dbReference>
<dbReference type="InterPro" id="IPR000715">
    <property type="entry name" value="Glycosyl_transferase_4"/>
</dbReference>
<proteinExistence type="inferred from homology"/>
<sequence length="361" mass="40003">MTISPLDTLNIFNVVRLFTIATAAFFLNLIITHFWTKVLFTRFKPGKNIVREDNTFWGPTPIFNALHRKKEGTPTMGGLPIWLTVSIITLSGAILAYTIDGIWMRINFLSRSETFLPLGFLILGGLLGAVDDMLGVLKRGGFRLAKRLIFFLLAAAIAAWWFYFKLDASTIVVPFLGEFFIGWWYIPYSIFILTAVSHSMNLTDGLDGLSGGVFLTMFGALAAIAFDQGSIDLTIFLTAIMGALVGFLWFNIYPAKFFMGDTGVMALGFTAGVVALITGSELFLPIIAIIPLIESGSVIIQTISKKFRKKKIFPSTPIHHTFEAMGWPETQITMRFWMINAIGAIIGLVLFLIDSKLPPFA</sequence>
<comment type="subcellular location">
    <subcellularLocation>
        <location evidence="7">Cell membrane</location>
        <topology evidence="7">Multi-pass membrane protein</topology>
    </subcellularLocation>
    <subcellularLocation>
        <location evidence="1">Membrane</location>
        <topology evidence="1">Multi-pass membrane protein</topology>
    </subcellularLocation>
</comment>
<comment type="caution">
    <text evidence="10">The sequence shown here is derived from an EMBL/GenBank/DDBJ whole genome shotgun (WGS) entry which is preliminary data.</text>
</comment>
<evidence type="ECO:0000313" key="11">
    <source>
        <dbReference type="Proteomes" id="UP000034403"/>
    </source>
</evidence>
<dbReference type="CDD" id="cd06852">
    <property type="entry name" value="GT_MraY"/>
    <property type="match status" value="1"/>
</dbReference>
<evidence type="ECO:0000256" key="3">
    <source>
        <dbReference type="ARBA" id="ARBA00022679"/>
    </source>
</evidence>
<keyword evidence="6 7" id="KW-0472">Membrane</keyword>
<dbReference type="Proteomes" id="UP000034403">
    <property type="component" value="Unassembled WGS sequence"/>
</dbReference>
<dbReference type="GO" id="GO:0051301">
    <property type="term" value="P:cell division"/>
    <property type="evidence" value="ECO:0007669"/>
    <property type="project" value="UniProtKB-KW"/>
</dbReference>
<feature type="transmembrane region" description="Helical" evidence="7">
    <location>
        <begin position="208"/>
        <end position="225"/>
    </location>
</feature>
<dbReference type="InterPro" id="IPR003524">
    <property type="entry name" value="PNAcMuramoyl-5peptid_Trfase"/>
</dbReference>
<protein>
    <recommendedName>
        <fullName evidence="7 8">Phospho-N-acetylmuramoyl-pentapeptide-transferase</fullName>
        <ecNumber evidence="7 8">2.7.8.13</ecNumber>
    </recommendedName>
    <alternativeName>
        <fullName evidence="7">UDP-MurNAc-pentapeptide phosphotransferase</fullName>
    </alternativeName>
</protein>
<dbReference type="GO" id="GO:0046872">
    <property type="term" value="F:metal ion binding"/>
    <property type="evidence" value="ECO:0007669"/>
    <property type="project" value="UniProtKB-KW"/>
</dbReference>
<keyword evidence="7" id="KW-0133">Cell shape</keyword>
<feature type="transmembrane region" description="Helical" evidence="7">
    <location>
        <begin position="231"/>
        <end position="250"/>
    </location>
</feature>
<feature type="transmembrane region" description="Helical" evidence="7">
    <location>
        <begin position="336"/>
        <end position="353"/>
    </location>
</feature>
<comment type="function">
    <text evidence="7">Catalyzes the initial step of the lipid cycle reactions in the biosynthesis of the cell wall peptidoglycan: transfers peptidoglycan precursor phospho-MurNAc-pentapeptide from UDP-MurNAc-pentapeptide onto the lipid carrier undecaprenyl phosphate, yielding undecaprenyl-pyrophosphoryl-MurNAc-pentapeptide, known as lipid I.</text>
</comment>
<feature type="transmembrane region" description="Helical" evidence="7">
    <location>
        <begin position="79"/>
        <end position="103"/>
    </location>
</feature>
<comment type="cofactor">
    <cofactor evidence="7 9">
        <name>Mg(2+)</name>
        <dbReference type="ChEBI" id="CHEBI:18420"/>
    </cofactor>
</comment>
<dbReference type="UniPathway" id="UPA00219"/>
<feature type="transmembrane region" description="Helical" evidence="7">
    <location>
        <begin position="144"/>
        <end position="163"/>
    </location>
</feature>
<keyword evidence="7" id="KW-0573">Peptidoglycan synthesis</keyword>
<keyword evidence="5 7" id="KW-1133">Transmembrane helix</keyword>
<keyword evidence="7 9" id="KW-0460">Magnesium</keyword>
<dbReference type="GO" id="GO:0009252">
    <property type="term" value="P:peptidoglycan biosynthetic process"/>
    <property type="evidence" value="ECO:0007669"/>
    <property type="project" value="UniProtKB-UniRule"/>
</dbReference>
<feature type="transmembrane region" description="Helical" evidence="7">
    <location>
        <begin position="14"/>
        <end position="35"/>
    </location>
</feature>
<keyword evidence="4 7" id="KW-0812">Transmembrane</keyword>
<dbReference type="GO" id="GO:0051992">
    <property type="term" value="F:UDP-N-acetylmuramoyl-L-alanyl-D-glutamyl-meso-2,6-diaminopimelyl-D-alanyl-D-alanine:undecaprenyl-phosphate transferase activity"/>
    <property type="evidence" value="ECO:0007669"/>
    <property type="project" value="RHEA"/>
</dbReference>
<keyword evidence="3 7" id="KW-0808">Transferase</keyword>
<dbReference type="NCBIfam" id="TIGR00445">
    <property type="entry name" value="mraY"/>
    <property type="match status" value="1"/>
</dbReference>
<comment type="catalytic activity">
    <reaction evidence="7">
        <text>UDP-N-acetyl-alpha-D-muramoyl-L-alanyl-gamma-D-glutamyl-meso-2,6-diaminopimeloyl-D-alanyl-D-alanine + di-trans,octa-cis-undecaprenyl phosphate = di-trans,octa-cis-undecaprenyl diphospho-N-acetyl-alpha-D-muramoyl-L-alanyl-D-glutamyl-meso-2,6-diaminopimeloyl-D-alanyl-D-alanine + UMP</text>
        <dbReference type="Rhea" id="RHEA:28386"/>
        <dbReference type="ChEBI" id="CHEBI:57865"/>
        <dbReference type="ChEBI" id="CHEBI:60392"/>
        <dbReference type="ChEBI" id="CHEBI:61386"/>
        <dbReference type="ChEBI" id="CHEBI:61387"/>
        <dbReference type="EC" id="2.7.8.13"/>
    </reaction>
</comment>
<dbReference type="HAMAP" id="MF_00038">
    <property type="entry name" value="MraY"/>
    <property type="match status" value="1"/>
</dbReference>
<accession>A0A0G1X6P0</accession>
<dbReference type="PROSITE" id="PS01348">
    <property type="entry name" value="MRAY_2"/>
    <property type="match status" value="1"/>
</dbReference>
<dbReference type="GO" id="GO:0071555">
    <property type="term" value="P:cell wall organization"/>
    <property type="evidence" value="ECO:0007669"/>
    <property type="project" value="UniProtKB-KW"/>
</dbReference>
<dbReference type="PANTHER" id="PTHR22926:SF5">
    <property type="entry name" value="PHOSPHO-N-ACETYLMURAMOYL-PENTAPEPTIDE-TRANSFERASE HOMOLOG"/>
    <property type="match status" value="1"/>
</dbReference>
<feature type="transmembrane region" description="Helical" evidence="7">
    <location>
        <begin position="115"/>
        <end position="137"/>
    </location>
</feature>
<gene>
    <name evidence="7" type="primary">mraY</name>
    <name evidence="10" type="ORF">UY20_C0002G0040</name>
</gene>
<evidence type="ECO:0000256" key="4">
    <source>
        <dbReference type="ARBA" id="ARBA00022692"/>
    </source>
</evidence>
<dbReference type="AlphaFoldDB" id="A0A0G1X6P0"/>
<keyword evidence="7" id="KW-0961">Cell wall biogenesis/degradation</keyword>
<keyword evidence="7" id="KW-0132">Cell division</keyword>
<feature type="binding site" evidence="9">
    <location>
        <position position="201"/>
    </location>
    <ligand>
        <name>Mg(2+)</name>
        <dbReference type="ChEBI" id="CHEBI:18420"/>
    </ligand>
</feature>
<dbReference type="EMBL" id="LCPC01000002">
    <property type="protein sequence ID" value="KKU90060.1"/>
    <property type="molecule type" value="Genomic_DNA"/>
</dbReference>
<dbReference type="GO" id="GO:0005886">
    <property type="term" value="C:plasma membrane"/>
    <property type="evidence" value="ECO:0007669"/>
    <property type="project" value="UniProtKB-SubCell"/>
</dbReference>
<evidence type="ECO:0000313" key="10">
    <source>
        <dbReference type="EMBL" id="KKU90060.1"/>
    </source>
</evidence>
<dbReference type="Pfam" id="PF00953">
    <property type="entry name" value="Glycos_transf_4"/>
    <property type="match status" value="1"/>
</dbReference>
<comment type="pathway">
    <text evidence="7">Cell wall biogenesis; peptidoglycan biosynthesis.</text>
</comment>
<feature type="transmembrane region" description="Helical" evidence="7">
    <location>
        <begin position="175"/>
        <end position="196"/>
    </location>
</feature>